<gene>
    <name evidence="2" type="ORF">PTT_16498</name>
</gene>
<evidence type="ECO:0000313" key="3">
    <source>
        <dbReference type="Proteomes" id="UP000001067"/>
    </source>
</evidence>
<dbReference type="Proteomes" id="UP000001067">
    <property type="component" value="Unassembled WGS sequence"/>
</dbReference>
<feature type="compositionally biased region" description="Basic and acidic residues" evidence="1">
    <location>
        <begin position="92"/>
        <end position="108"/>
    </location>
</feature>
<accession>E3S2H1</accession>
<name>E3S2H1_PYRTT</name>
<evidence type="ECO:0000256" key="1">
    <source>
        <dbReference type="SAM" id="MobiDB-lite"/>
    </source>
</evidence>
<dbReference type="HOGENOM" id="CLU_674400_0_0_1"/>
<feature type="region of interest" description="Disordered" evidence="1">
    <location>
        <begin position="92"/>
        <end position="130"/>
    </location>
</feature>
<proteinExistence type="predicted"/>
<dbReference type="AlphaFoldDB" id="E3S2H1"/>
<dbReference type="OrthoDB" id="3944493at2759"/>
<keyword evidence="3" id="KW-1185">Reference proteome</keyword>
<reference evidence="2 3" key="1">
    <citation type="journal article" date="2010" name="Genome Biol.">
        <title>A first genome assembly of the barley fungal pathogen Pyrenophora teres f. teres.</title>
        <authorList>
            <person name="Ellwood S.R."/>
            <person name="Liu Z."/>
            <person name="Syme R.A."/>
            <person name="Lai Z."/>
            <person name="Hane J.K."/>
            <person name="Keiper F."/>
            <person name="Moffat C.S."/>
            <person name="Oliver R.P."/>
            <person name="Friesen T.L."/>
        </authorList>
    </citation>
    <scope>NUCLEOTIDE SEQUENCE [LARGE SCALE GENOMIC DNA]</scope>
    <source>
        <strain evidence="2 3">0-1</strain>
    </source>
</reference>
<evidence type="ECO:0000313" key="2">
    <source>
        <dbReference type="EMBL" id="EFQ87846.1"/>
    </source>
</evidence>
<feature type="compositionally biased region" description="Polar residues" evidence="1">
    <location>
        <begin position="159"/>
        <end position="168"/>
    </location>
</feature>
<sequence length="420" mass="46813">MPSFAFWKNTKTDTQTTKAQQLTSVPDTIAYASTSVLEGKKSLDLNPRNADSGSFRFDETEGSGIVERQMPSSPLRSTSPSLCIASATERRTHTFDPRRGSTEEEYRAQHARPVTPPFRRNSNSASTAKCLGSDAKTKPAAVAIERGYAVYVSGFEHSPVNSRPTSPAMSEKITAPPKASTSLSHTPSTKSLSLQPNIDATTRRLRRTAELNLGTNPIASTSKPRSELEERFDMIRNSKTQSRAALRSPTQLLEDRLNAPLIKELPEEKPRTFTPPQPPPNGCWLPNPSASINAFTSSSVRGRTQTGGRPAWWCKVDKLVVFDGLHTHDDGEVTFQTRTSKGLSIARRRGDAETIVIKLDCAHCREMLHRQEWKYDMRVCKRSVCWDCKERCKWEGEEEKRVGGGKMVGNRFRADSLMDR</sequence>
<organism evidence="3">
    <name type="scientific">Pyrenophora teres f. teres (strain 0-1)</name>
    <name type="common">Barley net blotch fungus</name>
    <name type="synonym">Drechslera teres f. teres</name>
    <dbReference type="NCBI Taxonomy" id="861557"/>
    <lineage>
        <taxon>Eukaryota</taxon>
        <taxon>Fungi</taxon>
        <taxon>Dikarya</taxon>
        <taxon>Ascomycota</taxon>
        <taxon>Pezizomycotina</taxon>
        <taxon>Dothideomycetes</taxon>
        <taxon>Pleosporomycetidae</taxon>
        <taxon>Pleosporales</taxon>
        <taxon>Pleosporineae</taxon>
        <taxon>Pleosporaceae</taxon>
        <taxon>Pyrenophora</taxon>
    </lineage>
</organism>
<protein>
    <submittedName>
        <fullName evidence="2">Uncharacterized protein</fullName>
    </submittedName>
</protein>
<dbReference type="KEGG" id="pte:PTT_16498"/>
<feature type="compositionally biased region" description="Polar residues" evidence="1">
    <location>
        <begin position="179"/>
        <end position="194"/>
    </location>
</feature>
<feature type="region of interest" description="Disordered" evidence="1">
    <location>
        <begin position="158"/>
        <end position="194"/>
    </location>
</feature>
<dbReference type="EMBL" id="GL536724">
    <property type="protein sequence ID" value="EFQ87846.1"/>
    <property type="molecule type" value="Genomic_DNA"/>
</dbReference>